<dbReference type="InterPro" id="IPR036291">
    <property type="entry name" value="NAD(P)-bd_dom_sf"/>
</dbReference>
<proteinExistence type="inferred from homology"/>
<evidence type="ECO:0000313" key="3">
    <source>
        <dbReference type="EMBL" id="CAB5019796.1"/>
    </source>
</evidence>
<dbReference type="GO" id="GO:0048038">
    <property type="term" value="F:quinone binding"/>
    <property type="evidence" value="ECO:0007669"/>
    <property type="project" value="TreeGrafter"/>
</dbReference>
<dbReference type="InterPro" id="IPR002347">
    <property type="entry name" value="SDR_fam"/>
</dbReference>
<organism evidence="4">
    <name type="scientific">freshwater metagenome</name>
    <dbReference type="NCBI Taxonomy" id="449393"/>
    <lineage>
        <taxon>unclassified sequences</taxon>
        <taxon>metagenomes</taxon>
        <taxon>ecological metagenomes</taxon>
    </lineage>
</organism>
<dbReference type="FunFam" id="3.40.50.720:FF:000173">
    <property type="entry name" value="3-oxoacyl-[acyl-carrier protein] reductase"/>
    <property type="match status" value="1"/>
</dbReference>
<dbReference type="PROSITE" id="PS51257">
    <property type="entry name" value="PROKAR_LIPOPROTEIN"/>
    <property type="match status" value="1"/>
</dbReference>
<keyword evidence="2" id="KW-0560">Oxidoreductase</keyword>
<dbReference type="PANTHER" id="PTHR42760:SF133">
    <property type="entry name" value="3-OXOACYL-[ACYL-CARRIER-PROTEIN] REDUCTASE"/>
    <property type="match status" value="1"/>
</dbReference>
<evidence type="ECO:0000313" key="4">
    <source>
        <dbReference type="EMBL" id="CAB5061246.1"/>
    </source>
</evidence>
<evidence type="ECO:0000256" key="2">
    <source>
        <dbReference type="ARBA" id="ARBA00023002"/>
    </source>
</evidence>
<dbReference type="PROSITE" id="PS00061">
    <property type="entry name" value="ADH_SHORT"/>
    <property type="match status" value="1"/>
</dbReference>
<dbReference type="Gene3D" id="3.40.50.720">
    <property type="entry name" value="NAD(P)-binding Rossmann-like Domain"/>
    <property type="match status" value="1"/>
</dbReference>
<dbReference type="PRINTS" id="PR00081">
    <property type="entry name" value="GDHRDH"/>
</dbReference>
<dbReference type="InterPro" id="IPR020904">
    <property type="entry name" value="Sc_DH/Rdtase_CS"/>
</dbReference>
<dbReference type="AlphaFoldDB" id="A0A6J7U8N6"/>
<dbReference type="EMBL" id="CAFBPN010000034">
    <property type="protein sequence ID" value="CAB5019796.1"/>
    <property type="molecule type" value="Genomic_DNA"/>
</dbReference>
<dbReference type="SUPFAM" id="SSF51735">
    <property type="entry name" value="NAD(P)-binding Rossmann-fold domains"/>
    <property type="match status" value="1"/>
</dbReference>
<name>A0A6J7U8N6_9ZZZZ</name>
<sequence>MTASEKNASGEHVGQVVVVTGGASGLGACFARLFASRGAHIVIGDIAEEASKKLSESLGGTSLKCDVTKSGDVDALAQHAVSHFGKIDVFINNAGIAPIPNEERFATAVANQMLRLENNVSATTPLNVMTDMTDEEWDHMLKVHLYGTFYGCRAAARFMTPQRSGSIINISSVLGLRPTAMAPHYSTAKAAIIALTKSQSQELAPLGVRVNAVCPGYIDTPLLAPMNDLMKVAIVSQIGVGRLGTDDEIAEMVSFIASPKASYCTGEVFSVTGGYSG</sequence>
<dbReference type="GO" id="GO:0016616">
    <property type="term" value="F:oxidoreductase activity, acting on the CH-OH group of donors, NAD or NADP as acceptor"/>
    <property type="evidence" value="ECO:0007669"/>
    <property type="project" value="TreeGrafter"/>
</dbReference>
<dbReference type="GO" id="GO:0006633">
    <property type="term" value="P:fatty acid biosynthetic process"/>
    <property type="evidence" value="ECO:0007669"/>
    <property type="project" value="TreeGrafter"/>
</dbReference>
<evidence type="ECO:0000256" key="1">
    <source>
        <dbReference type="ARBA" id="ARBA00006484"/>
    </source>
</evidence>
<dbReference type="PRINTS" id="PR00080">
    <property type="entry name" value="SDRFAMILY"/>
</dbReference>
<gene>
    <name evidence="3" type="ORF">UFOPK4098_00790</name>
    <name evidence="4" type="ORF">UFOPK4347_00363</name>
</gene>
<protein>
    <submittedName>
        <fullName evidence="4">Unannotated protein</fullName>
    </submittedName>
</protein>
<accession>A0A6J7U8N6</accession>
<comment type="similarity">
    <text evidence="1">Belongs to the short-chain dehydrogenases/reductases (SDR) family.</text>
</comment>
<reference evidence="4" key="1">
    <citation type="submission" date="2020-05" db="EMBL/GenBank/DDBJ databases">
        <authorList>
            <person name="Chiriac C."/>
            <person name="Salcher M."/>
            <person name="Ghai R."/>
            <person name="Kavagutti S V."/>
        </authorList>
    </citation>
    <scope>NUCLEOTIDE SEQUENCE</scope>
</reference>
<dbReference type="EMBL" id="CAFBQU010000005">
    <property type="protein sequence ID" value="CAB5061246.1"/>
    <property type="molecule type" value="Genomic_DNA"/>
</dbReference>
<dbReference type="Pfam" id="PF00106">
    <property type="entry name" value="adh_short"/>
    <property type="match status" value="1"/>
</dbReference>
<dbReference type="PANTHER" id="PTHR42760">
    <property type="entry name" value="SHORT-CHAIN DEHYDROGENASES/REDUCTASES FAMILY MEMBER"/>
    <property type="match status" value="1"/>
</dbReference>